<name>A0ABS0I8Q8_9BACT</name>
<feature type="chain" id="PRO_5045676342" description="Lipoprotein" evidence="1">
    <location>
        <begin position="26"/>
        <end position="187"/>
    </location>
</feature>
<gene>
    <name evidence="2" type="ORF">I2H31_19470</name>
</gene>
<reference evidence="2 3" key="1">
    <citation type="submission" date="2020-11" db="EMBL/GenBank/DDBJ databases">
        <authorList>
            <person name="Kim M.K."/>
        </authorList>
    </citation>
    <scope>NUCLEOTIDE SEQUENCE [LARGE SCALE GENOMIC DNA]</scope>
    <source>
        <strain evidence="2 3">BT662</strain>
    </source>
</reference>
<evidence type="ECO:0008006" key="4">
    <source>
        <dbReference type="Google" id="ProtNLM"/>
    </source>
</evidence>
<keyword evidence="1" id="KW-0732">Signal</keyword>
<evidence type="ECO:0000256" key="1">
    <source>
        <dbReference type="SAM" id="SignalP"/>
    </source>
</evidence>
<accession>A0ABS0I8Q8</accession>
<protein>
    <recommendedName>
        <fullName evidence="4">Lipoprotein</fullName>
    </recommendedName>
</protein>
<organism evidence="2 3">
    <name type="scientific">Hymenobacter ruricola</name>
    <dbReference type="NCBI Taxonomy" id="2791023"/>
    <lineage>
        <taxon>Bacteria</taxon>
        <taxon>Pseudomonadati</taxon>
        <taxon>Bacteroidota</taxon>
        <taxon>Cytophagia</taxon>
        <taxon>Cytophagales</taxon>
        <taxon>Hymenobacteraceae</taxon>
        <taxon>Hymenobacter</taxon>
    </lineage>
</organism>
<proteinExistence type="predicted"/>
<dbReference type="RefSeq" id="WP_196294732.1">
    <property type="nucleotide sequence ID" value="NZ_JADQDM010000013.1"/>
</dbReference>
<keyword evidence="3" id="KW-1185">Reference proteome</keyword>
<dbReference type="Proteomes" id="UP000618931">
    <property type="component" value="Unassembled WGS sequence"/>
</dbReference>
<feature type="signal peptide" evidence="1">
    <location>
        <begin position="1"/>
        <end position="25"/>
    </location>
</feature>
<comment type="caution">
    <text evidence="2">The sequence shown here is derived from an EMBL/GenBank/DDBJ whole genome shotgun (WGS) entry which is preliminary data.</text>
</comment>
<evidence type="ECO:0000313" key="2">
    <source>
        <dbReference type="EMBL" id="MBF9223294.1"/>
    </source>
</evidence>
<sequence length="187" mass="19850">MPSSLALRKFLLYLCLLTLTQCSKCKNDPTPQDPAAQLPPATQTGAGTFGCLVNGQVYTPQGNTGTNNLGITYDPGFRGGSIVIETYRTEGGGLTKYLSIDAAPIKAEGSYSLNLGTGIGEVLYSSGGPAPCGFMYDSRDVTYRKATLLITRLDVNSRIIAGTFNATIARAGCDTLRITQGRFDAKF</sequence>
<evidence type="ECO:0000313" key="3">
    <source>
        <dbReference type="Proteomes" id="UP000618931"/>
    </source>
</evidence>
<dbReference type="EMBL" id="JADQDM010000013">
    <property type="protein sequence ID" value="MBF9223294.1"/>
    <property type="molecule type" value="Genomic_DNA"/>
</dbReference>